<gene>
    <name evidence="12" type="ORF">Ciccas_002110</name>
</gene>
<keyword evidence="7" id="KW-0407">Ion channel</keyword>
<evidence type="ECO:0000259" key="11">
    <source>
        <dbReference type="Pfam" id="PF07885"/>
    </source>
</evidence>
<evidence type="ECO:0000256" key="1">
    <source>
        <dbReference type="ARBA" id="ARBA00004141"/>
    </source>
</evidence>
<proteinExistence type="predicted"/>
<name>A0ABD2QI46_9PLAT</name>
<dbReference type="Proteomes" id="UP001626550">
    <property type="component" value="Unassembled WGS sequence"/>
</dbReference>
<evidence type="ECO:0000313" key="13">
    <source>
        <dbReference type="Proteomes" id="UP001626550"/>
    </source>
</evidence>
<organism evidence="12 13">
    <name type="scientific">Cichlidogyrus casuarinus</name>
    <dbReference type="NCBI Taxonomy" id="1844966"/>
    <lineage>
        <taxon>Eukaryota</taxon>
        <taxon>Metazoa</taxon>
        <taxon>Spiralia</taxon>
        <taxon>Lophotrochozoa</taxon>
        <taxon>Platyhelminthes</taxon>
        <taxon>Monogenea</taxon>
        <taxon>Monopisthocotylea</taxon>
        <taxon>Dactylogyridea</taxon>
        <taxon>Ancyrocephalidae</taxon>
        <taxon>Cichlidogyrus</taxon>
    </lineage>
</organism>
<keyword evidence="2" id="KW-0813">Transport</keyword>
<reference evidence="12 13" key="1">
    <citation type="submission" date="2024-11" db="EMBL/GenBank/DDBJ databases">
        <title>Adaptive evolution of stress response genes in parasites aligns with host niche diversity.</title>
        <authorList>
            <person name="Hahn C."/>
            <person name="Resl P."/>
        </authorList>
    </citation>
    <scope>NUCLEOTIDE SEQUENCE [LARGE SCALE GENOMIC DNA]</scope>
    <source>
        <strain evidence="12">EGGRZ-B1_66</strain>
        <tissue evidence="12">Body</tissue>
    </source>
</reference>
<comment type="caution">
    <text evidence="12">The sequence shown here is derived from an EMBL/GenBank/DDBJ whole genome shotgun (WGS) entry which is preliminary data.</text>
</comment>
<dbReference type="SUPFAM" id="SSF81324">
    <property type="entry name" value="Voltage-gated potassium channels"/>
    <property type="match status" value="1"/>
</dbReference>
<dbReference type="PANTHER" id="PTHR11003">
    <property type="entry name" value="POTASSIUM CHANNEL, SUBFAMILY K"/>
    <property type="match status" value="1"/>
</dbReference>
<keyword evidence="5" id="KW-0406">Ion transport</keyword>
<dbReference type="GO" id="GO:0034220">
    <property type="term" value="P:monoatomic ion transmembrane transport"/>
    <property type="evidence" value="ECO:0007669"/>
    <property type="project" value="UniProtKB-KW"/>
</dbReference>
<evidence type="ECO:0000256" key="4">
    <source>
        <dbReference type="ARBA" id="ARBA00022989"/>
    </source>
</evidence>
<feature type="chain" id="PRO_5044866396" description="Potassium channel domain-containing protein" evidence="10">
    <location>
        <begin position="24"/>
        <end position="276"/>
    </location>
</feature>
<feature type="compositionally biased region" description="Polar residues" evidence="8">
    <location>
        <begin position="73"/>
        <end position="101"/>
    </location>
</feature>
<dbReference type="InterPro" id="IPR003280">
    <property type="entry name" value="2pore_dom_K_chnl"/>
</dbReference>
<keyword evidence="3 9" id="KW-0812">Transmembrane</keyword>
<feature type="signal peptide" evidence="10">
    <location>
        <begin position="1"/>
        <end position="23"/>
    </location>
</feature>
<keyword evidence="13" id="KW-1185">Reference proteome</keyword>
<dbReference type="EMBL" id="JBJKFK010000158">
    <property type="protein sequence ID" value="KAL3319216.1"/>
    <property type="molecule type" value="Genomic_DNA"/>
</dbReference>
<keyword evidence="4 9" id="KW-1133">Transmembrane helix</keyword>
<dbReference type="InterPro" id="IPR013099">
    <property type="entry name" value="K_chnl_dom"/>
</dbReference>
<dbReference type="Gene3D" id="1.10.287.70">
    <property type="match status" value="1"/>
</dbReference>
<evidence type="ECO:0000256" key="8">
    <source>
        <dbReference type="SAM" id="MobiDB-lite"/>
    </source>
</evidence>
<evidence type="ECO:0000256" key="6">
    <source>
        <dbReference type="ARBA" id="ARBA00023136"/>
    </source>
</evidence>
<evidence type="ECO:0000256" key="7">
    <source>
        <dbReference type="ARBA" id="ARBA00023303"/>
    </source>
</evidence>
<feature type="domain" description="Potassium channel" evidence="11">
    <location>
        <begin position="163"/>
        <end position="240"/>
    </location>
</feature>
<evidence type="ECO:0000256" key="10">
    <source>
        <dbReference type="SAM" id="SignalP"/>
    </source>
</evidence>
<evidence type="ECO:0000256" key="3">
    <source>
        <dbReference type="ARBA" id="ARBA00022692"/>
    </source>
</evidence>
<feature type="transmembrane region" description="Helical" evidence="9">
    <location>
        <begin position="218"/>
        <end position="238"/>
    </location>
</feature>
<comment type="subcellular location">
    <subcellularLocation>
        <location evidence="1">Membrane</location>
        <topology evidence="1">Multi-pass membrane protein</topology>
    </subcellularLocation>
</comment>
<accession>A0ABD2QI46</accession>
<evidence type="ECO:0000256" key="2">
    <source>
        <dbReference type="ARBA" id="ARBA00022448"/>
    </source>
</evidence>
<sequence length="276" mass="30453">MIYAVFGIPLMLLCLANLGSLFADIFRYLYVHCCSCDRPAGEAEPTMSAWKNINLRSTFRRSKQEQELVKSPEATNGKINSTGSTKKFQSQEPQLASIQEQPTDENAVDPSPSHAGVVYRKNVPITRNSGRASQYLSSISAAVELETQKLSEVNVPNWLTLTVLISYIMTGAVIYKFQEGWDLLNSIYFTFITLTTIGFGDIVPGSSKMEQRNPVVQAFAGLYLLVGLAMMAMCFNLMQDNVKGQIKELATKIGILNKKKPAQSFTAPRPPPALGK</sequence>
<evidence type="ECO:0000313" key="12">
    <source>
        <dbReference type="EMBL" id="KAL3319216.1"/>
    </source>
</evidence>
<feature type="region of interest" description="Disordered" evidence="8">
    <location>
        <begin position="64"/>
        <end position="115"/>
    </location>
</feature>
<dbReference type="AlphaFoldDB" id="A0ABD2QI46"/>
<dbReference type="PANTHER" id="PTHR11003:SF334">
    <property type="entry name" value="FI03418P"/>
    <property type="match status" value="1"/>
</dbReference>
<evidence type="ECO:0000256" key="5">
    <source>
        <dbReference type="ARBA" id="ARBA00023065"/>
    </source>
</evidence>
<keyword evidence="6 9" id="KW-0472">Membrane</keyword>
<evidence type="ECO:0000256" key="9">
    <source>
        <dbReference type="SAM" id="Phobius"/>
    </source>
</evidence>
<dbReference type="GO" id="GO:0016020">
    <property type="term" value="C:membrane"/>
    <property type="evidence" value="ECO:0007669"/>
    <property type="project" value="UniProtKB-SubCell"/>
</dbReference>
<feature type="transmembrane region" description="Helical" evidence="9">
    <location>
        <begin position="187"/>
        <end position="206"/>
    </location>
</feature>
<dbReference type="Pfam" id="PF07885">
    <property type="entry name" value="Ion_trans_2"/>
    <property type="match status" value="1"/>
</dbReference>
<protein>
    <recommendedName>
        <fullName evidence="11">Potassium channel domain-containing protein</fullName>
    </recommendedName>
</protein>
<keyword evidence="10" id="KW-0732">Signal</keyword>